<comment type="subunit">
    <text evidence="7">Part of the nuclear pore complex (NPC).</text>
</comment>
<evidence type="ECO:0000313" key="8">
    <source>
        <dbReference type="EMBL" id="KAJ9157306.1"/>
    </source>
</evidence>
<keyword evidence="6 7" id="KW-0539">Nucleus</keyword>
<keyword evidence="5 7" id="KW-0906">Nuclear pore complex</keyword>
<evidence type="ECO:0000313" key="9">
    <source>
        <dbReference type="Proteomes" id="UP001174694"/>
    </source>
</evidence>
<dbReference type="Pfam" id="PF04121">
    <property type="entry name" value="Nup84_Nup100"/>
    <property type="match status" value="1"/>
</dbReference>
<evidence type="ECO:0000256" key="3">
    <source>
        <dbReference type="ARBA" id="ARBA00022927"/>
    </source>
</evidence>
<dbReference type="GO" id="GO:0000973">
    <property type="term" value="P:post-transcriptional tethering of RNA polymerase II gene DNA at nuclear periphery"/>
    <property type="evidence" value="ECO:0007669"/>
    <property type="project" value="TreeGrafter"/>
</dbReference>
<evidence type="ECO:0000256" key="4">
    <source>
        <dbReference type="ARBA" id="ARBA00023010"/>
    </source>
</evidence>
<dbReference type="AlphaFoldDB" id="A0AA38SCX3"/>
<reference evidence="8" key="1">
    <citation type="submission" date="2022-07" db="EMBL/GenBank/DDBJ databases">
        <title>Fungi with potential for degradation of polypropylene.</title>
        <authorList>
            <person name="Gostincar C."/>
        </authorList>
    </citation>
    <scope>NUCLEOTIDE SEQUENCE</scope>
    <source>
        <strain evidence="8">EXF-13308</strain>
    </source>
</reference>
<keyword evidence="4 7" id="KW-0811">Translocation</keyword>
<evidence type="ECO:0000256" key="1">
    <source>
        <dbReference type="ARBA" id="ARBA00022448"/>
    </source>
</evidence>
<dbReference type="EMBL" id="JANBVO010000001">
    <property type="protein sequence ID" value="KAJ9157306.1"/>
    <property type="molecule type" value="Genomic_DNA"/>
</dbReference>
<evidence type="ECO:0000256" key="7">
    <source>
        <dbReference type="RuleBase" id="RU365072"/>
    </source>
</evidence>
<name>A0AA38SCX3_9PEZI</name>
<comment type="function">
    <text evidence="7">Functions as a component of the nuclear pore complex (NPC).</text>
</comment>
<dbReference type="Gene3D" id="1.20.190.50">
    <property type="match status" value="1"/>
</dbReference>
<evidence type="ECO:0000256" key="2">
    <source>
        <dbReference type="ARBA" id="ARBA00022816"/>
    </source>
</evidence>
<organism evidence="8 9">
    <name type="scientific">Pleurostoma richardsiae</name>
    <dbReference type="NCBI Taxonomy" id="41990"/>
    <lineage>
        <taxon>Eukaryota</taxon>
        <taxon>Fungi</taxon>
        <taxon>Dikarya</taxon>
        <taxon>Ascomycota</taxon>
        <taxon>Pezizomycotina</taxon>
        <taxon>Sordariomycetes</taxon>
        <taxon>Sordariomycetidae</taxon>
        <taxon>Calosphaeriales</taxon>
        <taxon>Pleurostomataceae</taxon>
        <taxon>Pleurostoma</taxon>
    </lineage>
</organism>
<gene>
    <name evidence="8" type="ORF">NKR23_g132</name>
</gene>
<keyword evidence="9" id="KW-1185">Reference proteome</keyword>
<proteinExistence type="inferred from homology"/>
<dbReference type="GO" id="GO:0031965">
    <property type="term" value="C:nuclear membrane"/>
    <property type="evidence" value="ECO:0007669"/>
    <property type="project" value="UniProtKB-SubCell"/>
</dbReference>
<dbReference type="GO" id="GO:0006606">
    <property type="term" value="P:protein import into nucleus"/>
    <property type="evidence" value="ECO:0007669"/>
    <property type="project" value="TreeGrafter"/>
</dbReference>
<dbReference type="GO" id="GO:0017056">
    <property type="term" value="F:structural constituent of nuclear pore"/>
    <property type="evidence" value="ECO:0007669"/>
    <property type="project" value="UniProtKB-UniRule"/>
</dbReference>
<dbReference type="PANTHER" id="PTHR13003:SF2">
    <property type="entry name" value="NUCLEAR PORE COMPLEX PROTEIN NUP107"/>
    <property type="match status" value="1"/>
</dbReference>
<dbReference type="Gene3D" id="1.10.3450.20">
    <property type="match status" value="1"/>
</dbReference>
<keyword evidence="2" id="KW-0509">mRNA transport</keyword>
<dbReference type="GO" id="GO:0031080">
    <property type="term" value="C:nuclear pore outer ring"/>
    <property type="evidence" value="ECO:0007669"/>
    <property type="project" value="TreeGrafter"/>
</dbReference>
<dbReference type="Proteomes" id="UP001174694">
    <property type="component" value="Unassembled WGS sequence"/>
</dbReference>
<protein>
    <recommendedName>
        <fullName evidence="7">Nuclear pore complex protein</fullName>
    </recommendedName>
</protein>
<dbReference type="InterPro" id="IPR007252">
    <property type="entry name" value="Nup84/Nup107"/>
</dbReference>
<accession>A0AA38SCX3</accession>
<evidence type="ECO:0000256" key="6">
    <source>
        <dbReference type="ARBA" id="ARBA00023242"/>
    </source>
</evidence>
<comment type="caution">
    <text evidence="8">The sequence shown here is derived from an EMBL/GenBank/DDBJ whole genome shotgun (WGS) entry which is preliminary data.</text>
</comment>
<comment type="subcellular location">
    <subcellularLocation>
        <location evidence="7">Nucleus</location>
        <location evidence="7">Nuclear pore complex</location>
    </subcellularLocation>
    <subcellularLocation>
        <location evidence="7">Nucleus membrane</location>
    </subcellularLocation>
</comment>
<evidence type="ECO:0000256" key="5">
    <source>
        <dbReference type="ARBA" id="ARBA00023132"/>
    </source>
</evidence>
<keyword evidence="1 7" id="KW-0813">Transport</keyword>
<dbReference type="GO" id="GO:0006406">
    <property type="term" value="P:mRNA export from nucleus"/>
    <property type="evidence" value="ECO:0007669"/>
    <property type="project" value="TreeGrafter"/>
</dbReference>
<dbReference type="PANTHER" id="PTHR13003">
    <property type="entry name" value="NUP107-RELATED"/>
    <property type="match status" value="1"/>
</dbReference>
<keyword evidence="3" id="KW-0653">Protein transport</keyword>
<comment type="similarity">
    <text evidence="7">Belongs to the nucleoporin Nup84/Nup107 family.</text>
</comment>
<sequence>MAPHLDLLGPSRTSLIAGRRQAGSEASDDDDEVAQLERTYQESRIRAGEEVEVFAKWLDECTLAHGGTPSEKRTRVFKLVNNYYGYTQDKANMLRKRQRLEKSAGGGAWDLARTEQNDMDLDETDEERQYMDQSDELRKWESEAQTWDLLRRLLPLRYSDGADAKRSSKPGTTPQTRQKYWDEFMLSDSVAKERKAVLEWLQSNASTGPDIDELVKEYQQKADRGDIVAMGWLHTKTSIKMHKRMGASSHVLGPQSPAVADFQYVTQLDPDVMTRQGRKLDPHDEYFERAIWLGCFQLLRRGRSMKEIRDWCLERTEAWRAATISALPLSNPDDEEQPDFDPVSTVLWRRMCYALVKQGGSDDLERAVYGVLSGDIASVEKVCKTWDDFLFANYNALLRTQFDSYLIKQCGPDSSSTVAQALPAFNAVQFHGEPSTVGRRLISSLESDSRTAKEAKTVTKALQGAILSGNLDNYIYQQGLALSADANQHAASTLIPGLGANLRAISGDENAKFISLSDHDGLRLIAHILIVVLALDSIDAPTRDLAGPGPFQTRHLVQEYVIAGYVSFLRLANLEELIPLYCSKLYGSKRYSTLSQNLIQVTDREAQLTQLNLMQRLGLDIETFLKDHPQIFLSQLPRQPGLVPAKSFRILEPGPPTIKFGRIVKPDFFAESDELDRPLEYLIRSVEWLLLSEGLLLETCEYGIKVYKYFLKNLHLDAARTFSQRVSIADVIRQKTGKDISDELEPSWVEEIFGQEPILPDEMIDDTVEERFGAPRARLANAAKNMWELESLVKALDNIETISGFAELAREQSHSTDKSYVPTFITVLRLVKINMQPLLRGWLLESNEDDKDFQALREAYLPETVMAYVSTLQFAGTSLARDNLLEAMELAAIVAEKDSDLGPLFVKTSRMKELVECFASCSKALAIWTGDHKKGSTSSKKLREMGWSRELWSVKP</sequence>
<keyword evidence="7" id="KW-0472">Membrane</keyword>